<gene>
    <name evidence="1" type="ORF">C8D91_1664</name>
</gene>
<dbReference type="Proteomes" id="UP000295724">
    <property type="component" value="Unassembled WGS sequence"/>
</dbReference>
<name>A0A4R6XRY1_9GAMM</name>
<organism evidence="1 2">
    <name type="scientific">Marinicella litoralis</name>
    <dbReference type="NCBI Taxonomy" id="644220"/>
    <lineage>
        <taxon>Bacteria</taxon>
        <taxon>Pseudomonadati</taxon>
        <taxon>Pseudomonadota</taxon>
        <taxon>Gammaproteobacteria</taxon>
        <taxon>Lysobacterales</taxon>
        <taxon>Marinicellaceae</taxon>
        <taxon>Marinicella</taxon>
    </lineage>
</organism>
<comment type="caution">
    <text evidence="1">The sequence shown here is derived from an EMBL/GenBank/DDBJ whole genome shotgun (WGS) entry which is preliminary data.</text>
</comment>
<dbReference type="AlphaFoldDB" id="A0A4R6XRY1"/>
<proteinExistence type="predicted"/>
<protein>
    <submittedName>
        <fullName evidence="1">Putative lumazine-binding protein</fullName>
    </submittedName>
</protein>
<accession>A0A4R6XRY1</accession>
<dbReference type="Gene3D" id="3.10.450.50">
    <property type="match status" value="1"/>
</dbReference>
<dbReference type="InterPro" id="IPR039437">
    <property type="entry name" value="FrzH/put_lumazine-bd"/>
</dbReference>
<dbReference type="EMBL" id="SNZB01000003">
    <property type="protein sequence ID" value="TDR20687.1"/>
    <property type="molecule type" value="Genomic_DNA"/>
</dbReference>
<dbReference type="InterPro" id="IPR032710">
    <property type="entry name" value="NTF2-like_dom_sf"/>
</dbReference>
<evidence type="ECO:0000313" key="1">
    <source>
        <dbReference type="EMBL" id="TDR20687.1"/>
    </source>
</evidence>
<dbReference type="SUPFAM" id="SSF54427">
    <property type="entry name" value="NTF2-like"/>
    <property type="match status" value="1"/>
</dbReference>
<reference evidence="1 2" key="1">
    <citation type="submission" date="2019-03" db="EMBL/GenBank/DDBJ databases">
        <title>Genomic Encyclopedia of Type Strains, Phase IV (KMG-IV): sequencing the most valuable type-strain genomes for metagenomic binning, comparative biology and taxonomic classification.</title>
        <authorList>
            <person name="Goeker M."/>
        </authorList>
    </citation>
    <scope>NUCLEOTIDE SEQUENCE [LARGE SCALE GENOMIC DNA]</scope>
    <source>
        <strain evidence="1 2">DSM 25488</strain>
    </source>
</reference>
<dbReference type="Pfam" id="PF12893">
    <property type="entry name" value="Lumazine_bd_2"/>
    <property type="match status" value="1"/>
</dbReference>
<sequence length="123" mass="14227">MTSVNEFELVNDIVQAYFDGLHHGDVAKLRTIFHPDVFLKAPGSRRSLEQWLSAVASRPVPSQQGRSYDFKLLSIEVIKNQAMVKLECPLFEHHYIDFLGLLKEDGHWKIVTKMYTDLQEKQP</sequence>
<keyword evidence="2" id="KW-1185">Reference proteome</keyword>
<evidence type="ECO:0000313" key="2">
    <source>
        <dbReference type="Proteomes" id="UP000295724"/>
    </source>
</evidence>
<dbReference type="RefSeq" id="WP_246027018.1">
    <property type="nucleotide sequence ID" value="NZ_SNZB01000003.1"/>
</dbReference>